<dbReference type="SUPFAM" id="SSF55073">
    <property type="entry name" value="Nucleotide cyclase"/>
    <property type="match status" value="1"/>
</dbReference>
<keyword evidence="3" id="KW-0597">Phosphoprotein</keyword>
<dbReference type="Gene3D" id="3.30.70.270">
    <property type="match status" value="1"/>
</dbReference>
<dbReference type="InterPro" id="IPR043128">
    <property type="entry name" value="Rev_trsase/Diguanyl_cyclase"/>
</dbReference>
<feature type="modified residue" description="4-aspartylphosphate" evidence="3">
    <location>
        <position position="46"/>
    </location>
</feature>
<accession>A0ABX2EPK0</accession>
<dbReference type="SMART" id="SM00267">
    <property type="entry name" value="GGDEF"/>
    <property type="match status" value="1"/>
</dbReference>
<dbReference type="Pfam" id="PF00990">
    <property type="entry name" value="GGDEF"/>
    <property type="match status" value="1"/>
</dbReference>
<dbReference type="EMBL" id="JABRWJ010000008">
    <property type="protein sequence ID" value="NRF70572.1"/>
    <property type="molecule type" value="Genomic_DNA"/>
</dbReference>
<protein>
    <recommendedName>
        <fullName evidence="1">diguanylate cyclase</fullName>
        <ecNumber evidence="1">2.7.7.65</ecNumber>
    </recommendedName>
</protein>
<dbReference type="InterPro" id="IPR001789">
    <property type="entry name" value="Sig_transdc_resp-reg_receiver"/>
</dbReference>
<feature type="domain" description="Response regulatory" evidence="5">
    <location>
        <begin position="1"/>
        <end position="114"/>
    </location>
</feature>
<dbReference type="EC" id="2.7.7.65" evidence="1"/>
<feature type="coiled-coil region" evidence="4">
    <location>
        <begin position="116"/>
        <end position="147"/>
    </location>
</feature>
<dbReference type="Proteomes" id="UP000737171">
    <property type="component" value="Unassembled WGS sequence"/>
</dbReference>
<name>A0ABX2EPK0_9BURK</name>
<evidence type="ECO:0000313" key="8">
    <source>
        <dbReference type="Proteomes" id="UP000737171"/>
    </source>
</evidence>
<evidence type="ECO:0000256" key="1">
    <source>
        <dbReference type="ARBA" id="ARBA00012528"/>
    </source>
</evidence>
<dbReference type="SUPFAM" id="SSF52172">
    <property type="entry name" value="CheY-like"/>
    <property type="match status" value="1"/>
</dbReference>
<evidence type="ECO:0000259" key="5">
    <source>
        <dbReference type="PROSITE" id="PS50110"/>
    </source>
</evidence>
<comment type="catalytic activity">
    <reaction evidence="2">
        <text>2 GTP = 3',3'-c-di-GMP + 2 diphosphate</text>
        <dbReference type="Rhea" id="RHEA:24898"/>
        <dbReference type="ChEBI" id="CHEBI:33019"/>
        <dbReference type="ChEBI" id="CHEBI:37565"/>
        <dbReference type="ChEBI" id="CHEBI:58805"/>
        <dbReference type="EC" id="2.7.7.65"/>
    </reaction>
</comment>
<dbReference type="SMART" id="SM00448">
    <property type="entry name" value="REC"/>
    <property type="match status" value="1"/>
</dbReference>
<dbReference type="Pfam" id="PF00072">
    <property type="entry name" value="Response_reg"/>
    <property type="match status" value="1"/>
</dbReference>
<dbReference type="InterPro" id="IPR011006">
    <property type="entry name" value="CheY-like_superfamily"/>
</dbReference>
<dbReference type="PANTHER" id="PTHR45138">
    <property type="entry name" value="REGULATORY COMPONENTS OF SENSORY TRANSDUCTION SYSTEM"/>
    <property type="match status" value="1"/>
</dbReference>
<organism evidence="7 8">
    <name type="scientific">Pseudaquabacterium terrae</name>
    <dbReference type="NCBI Taxonomy" id="2732868"/>
    <lineage>
        <taxon>Bacteria</taxon>
        <taxon>Pseudomonadati</taxon>
        <taxon>Pseudomonadota</taxon>
        <taxon>Betaproteobacteria</taxon>
        <taxon>Burkholderiales</taxon>
        <taxon>Sphaerotilaceae</taxon>
        <taxon>Pseudaquabacterium</taxon>
    </lineage>
</organism>
<dbReference type="NCBIfam" id="TIGR00254">
    <property type="entry name" value="GGDEF"/>
    <property type="match status" value="1"/>
</dbReference>
<evidence type="ECO:0000259" key="6">
    <source>
        <dbReference type="PROSITE" id="PS50887"/>
    </source>
</evidence>
<dbReference type="InterPro" id="IPR029787">
    <property type="entry name" value="Nucleotide_cyclase"/>
</dbReference>
<proteinExistence type="predicted"/>
<dbReference type="Gene3D" id="3.40.50.2300">
    <property type="match status" value="1"/>
</dbReference>
<keyword evidence="4" id="KW-0175">Coiled coil</keyword>
<gene>
    <name evidence="7" type="ORF">HLB44_26560</name>
</gene>
<evidence type="ECO:0000256" key="4">
    <source>
        <dbReference type="SAM" id="Coils"/>
    </source>
</evidence>
<dbReference type="InterPro" id="IPR050469">
    <property type="entry name" value="Diguanylate_Cyclase"/>
</dbReference>
<reference evidence="7 8" key="1">
    <citation type="submission" date="2020-05" db="EMBL/GenBank/DDBJ databases">
        <title>Aquincola sp. isolate from soil.</title>
        <authorList>
            <person name="Han J."/>
            <person name="Kim D.-U."/>
        </authorList>
    </citation>
    <scope>NUCLEOTIDE SEQUENCE [LARGE SCALE GENOMIC DNA]</scope>
    <source>
        <strain evidence="7 8">S2</strain>
    </source>
</reference>
<dbReference type="PROSITE" id="PS50887">
    <property type="entry name" value="GGDEF"/>
    <property type="match status" value="1"/>
</dbReference>
<evidence type="ECO:0000256" key="3">
    <source>
        <dbReference type="PROSITE-ProRule" id="PRU00169"/>
    </source>
</evidence>
<keyword evidence="8" id="KW-1185">Reference proteome</keyword>
<dbReference type="InterPro" id="IPR000160">
    <property type="entry name" value="GGDEF_dom"/>
</dbReference>
<dbReference type="RefSeq" id="WP_173129862.1">
    <property type="nucleotide sequence ID" value="NZ_JABRWJ010000008.1"/>
</dbReference>
<evidence type="ECO:0000256" key="2">
    <source>
        <dbReference type="ARBA" id="ARBA00034247"/>
    </source>
</evidence>
<sequence>MDDLEDALISMKVLLERPGLAVLTANSASSALELLRDHDVALALLDVQMPRISGFELAEAMRDDPQMRDVPIIFLTGTMIDAGRTFRGYEAGAVDFLFKPVEPRVLESKVSVFVELHRQRCELRERNAELERLLRMNEKMAAELRHAHSTAVQKALTDELTGVPNRRHILQLAESVLADHRKQSKPVTIGIMDLDHFKRINDTHGHGAGDAVLRSFCRHCQEQLRAEHSLGRLGGEEFLLLMPATPVDDACLAVERLRRTLSPHEGVRFTFSAGLVQAQSGESLASVMERADQALYHAKSLGRDRVSTSPS</sequence>
<dbReference type="PROSITE" id="PS50110">
    <property type="entry name" value="RESPONSE_REGULATORY"/>
    <property type="match status" value="1"/>
</dbReference>
<dbReference type="CDD" id="cd01949">
    <property type="entry name" value="GGDEF"/>
    <property type="match status" value="1"/>
</dbReference>
<dbReference type="PANTHER" id="PTHR45138:SF9">
    <property type="entry name" value="DIGUANYLATE CYCLASE DGCM-RELATED"/>
    <property type="match status" value="1"/>
</dbReference>
<comment type="caution">
    <text evidence="7">The sequence shown here is derived from an EMBL/GenBank/DDBJ whole genome shotgun (WGS) entry which is preliminary data.</text>
</comment>
<feature type="domain" description="GGDEF" evidence="6">
    <location>
        <begin position="185"/>
        <end position="311"/>
    </location>
</feature>
<evidence type="ECO:0000313" key="7">
    <source>
        <dbReference type="EMBL" id="NRF70572.1"/>
    </source>
</evidence>